<name>A0A8H6H734_9AGAR</name>
<sequence length="70" mass="7230">NTCAGPCTVFNGVGNVCISAPDTTCLQASSNIAFCSTPNCVAPCTQLVNCIQNLNDGFCFTPETRSIIAP</sequence>
<gene>
    <name evidence="1" type="ORF">DFP72DRAFT_762048</name>
</gene>
<evidence type="ECO:0000313" key="1">
    <source>
        <dbReference type="EMBL" id="KAF6741659.1"/>
    </source>
</evidence>
<reference evidence="1 2" key="1">
    <citation type="submission" date="2020-07" db="EMBL/GenBank/DDBJ databases">
        <title>Comparative genomics of pyrophilous fungi reveals a link between fire events and developmental genes.</title>
        <authorList>
            <consortium name="DOE Joint Genome Institute"/>
            <person name="Steindorff A.S."/>
            <person name="Carver A."/>
            <person name="Calhoun S."/>
            <person name="Stillman K."/>
            <person name="Liu H."/>
            <person name="Lipzen A."/>
            <person name="Pangilinan J."/>
            <person name="Labutti K."/>
            <person name="Bruns T.D."/>
            <person name="Grigoriev I.V."/>
        </authorList>
    </citation>
    <scope>NUCLEOTIDE SEQUENCE [LARGE SCALE GENOMIC DNA]</scope>
    <source>
        <strain evidence="1 2">CBS 144469</strain>
    </source>
</reference>
<protein>
    <submittedName>
        <fullName evidence="1">Uncharacterized protein</fullName>
    </submittedName>
</protein>
<dbReference type="AlphaFoldDB" id="A0A8H6H734"/>
<dbReference type="Proteomes" id="UP000521943">
    <property type="component" value="Unassembled WGS sequence"/>
</dbReference>
<feature type="non-terminal residue" evidence="1">
    <location>
        <position position="70"/>
    </location>
</feature>
<accession>A0A8H6H734</accession>
<proteinExistence type="predicted"/>
<feature type="non-terminal residue" evidence="1">
    <location>
        <position position="1"/>
    </location>
</feature>
<keyword evidence="2" id="KW-1185">Reference proteome</keyword>
<dbReference type="OrthoDB" id="2985022at2759"/>
<evidence type="ECO:0000313" key="2">
    <source>
        <dbReference type="Proteomes" id="UP000521943"/>
    </source>
</evidence>
<comment type="caution">
    <text evidence="1">The sequence shown here is derived from an EMBL/GenBank/DDBJ whole genome shotgun (WGS) entry which is preliminary data.</text>
</comment>
<organism evidence="1 2">
    <name type="scientific">Ephemerocybe angulata</name>
    <dbReference type="NCBI Taxonomy" id="980116"/>
    <lineage>
        <taxon>Eukaryota</taxon>
        <taxon>Fungi</taxon>
        <taxon>Dikarya</taxon>
        <taxon>Basidiomycota</taxon>
        <taxon>Agaricomycotina</taxon>
        <taxon>Agaricomycetes</taxon>
        <taxon>Agaricomycetidae</taxon>
        <taxon>Agaricales</taxon>
        <taxon>Agaricineae</taxon>
        <taxon>Psathyrellaceae</taxon>
        <taxon>Ephemerocybe</taxon>
    </lineage>
</organism>
<dbReference type="EMBL" id="JACGCI010000225">
    <property type="protein sequence ID" value="KAF6741659.1"/>
    <property type="molecule type" value="Genomic_DNA"/>
</dbReference>